<feature type="region of interest" description="Disordered" evidence="2">
    <location>
        <begin position="515"/>
        <end position="543"/>
    </location>
</feature>
<proteinExistence type="predicted"/>
<feature type="region of interest" description="Disordered" evidence="2">
    <location>
        <begin position="759"/>
        <end position="793"/>
    </location>
</feature>
<keyword evidence="3" id="KW-0732">Signal</keyword>
<feature type="compositionally biased region" description="Polar residues" evidence="2">
    <location>
        <begin position="1112"/>
        <end position="1145"/>
    </location>
</feature>
<evidence type="ECO:0000313" key="5">
    <source>
        <dbReference type="Proteomes" id="UP001152799"/>
    </source>
</evidence>
<feature type="region of interest" description="Disordered" evidence="2">
    <location>
        <begin position="873"/>
        <end position="920"/>
    </location>
</feature>
<feature type="region of interest" description="Disordered" evidence="2">
    <location>
        <begin position="825"/>
        <end position="854"/>
    </location>
</feature>
<dbReference type="PANTHER" id="PTHR15729:SF10">
    <property type="entry name" value="GTPASE-ACTIVATING PROTEIN CDGAPR"/>
    <property type="match status" value="1"/>
</dbReference>
<protein>
    <submittedName>
        <fullName evidence="4">Uncharacterized protein</fullName>
    </submittedName>
</protein>
<sequence>MHLLFQAVVTEFLICYADLIFCDHLPSIDQPELAEKENLLAKKCRPNSLAISTPTKLITLEEARTKHSTIKSEECNYIEVGGGPNNLPKKYHTIIELPPGARKRGHTKRSPLGWRMFFTRSSRSAPQGSVTKSRKASTPITINDKSVTESDLTDMRRKLRSVKSAESLTSGHSEPASTEDVLGPLHSLNKPPGHNRSVSHDSYFDTLQSSQNNSEGSLLDLSEIHLNFDLEESEMRIFSEDESLVSSPRIQKDLIQRRILTRARPEDYTSATNSVNPSPKKQARVVLSPESMSRKRTRLEDQLSDIQYIDCNTPENVVSTTAVVHAMPISPEDGGFSGPKNKSPRNSDNLDNKRQSLNLESTNLNHPITKSYTDLELNRQYLAGASLMTTTPTPTSPGYKQLGESSGNTTPGYSPNCENTPPEIGYENLRKNDLDTPKKPPLTPNYENILTTISITYKSPPRSAAASPMKNPVYENVILNAEKVDIPTSTASLPIQEASQPDICDGVEFLSVQKPSDRPKSLSALEDNHSSTDSTIKANSSSAICNTSEQSSLTLSLNDQRTVSSNQSSGSNIQYTASLSSAPPYHYIDNSGRLSPTDLSLSEVVQSSLSNLTTSQTSISTPISPSKISPNVSPTTSDSRNLSNENLLTKDNEVWSIQRPTSINLIDFSPQDVPNSPSRSCSQNDKRKSDETESYDENAIYQQVKYFRRSIHEVNALLDMDASEQTPGSENIDNDKQIEEDETNFDSLENEVSHVYENLEGESLRHDDVSSSRSEDNNKTDETDATSQSIKEEEVVEAKERFKVKDLTSRFEVKKNGNVESGVKATARKTSLTESGSDKGVDRSLSEENASTISSNSTNRMCMFYEKENSDFDQKSTISTSKTHSKSSNSTSKSSNRETLSSEKSTTEERSMSSSSSSSMNRLRIFYEKDSLPPCLRARNLKNQLKTRSLDEDEFEKECGLSETNQRRKSMDENIGYKTNSLPKVLNQPKLLPKDENGQMESLHLSHSSEKINMLGGEPKNSEEDEEQKKRERIEKYKEERRRILSEKFRSESFKEDKDILRSRLRIYKGREEPVDSAKEVDNDKPLPARRKSTKSESESMNEKRLSEEITRNNTNSSPGINPPAKTTVTPSPAKSLSSLTTATKMAQREPEVIAKPPKTGSLKVRAAVFEQNQKSIPVTVDFSSSDDIPGDLKDLDFIRHKRRDDEVRREERRRHTFETRERETESERLRRVSMESRNSPRKEKASPTYCIKDMKAIFESKSKQ</sequence>
<dbReference type="GO" id="GO:0007264">
    <property type="term" value="P:small GTPase-mediated signal transduction"/>
    <property type="evidence" value="ECO:0007669"/>
    <property type="project" value="TreeGrafter"/>
</dbReference>
<dbReference type="GO" id="GO:0005096">
    <property type="term" value="F:GTPase activator activity"/>
    <property type="evidence" value="ECO:0007669"/>
    <property type="project" value="UniProtKB-KW"/>
</dbReference>
<feature type="compositionally biased region" description="Basic and acidic residues" evidence="2">
    <location>
        <begin position="1027"/>
        <end position="1062"/>
    </location>
</feature>
<feature type="region of interest" description="Disordered" evidence="2">
    <location>
        <begin position="611"/>
        <end position="645"/>
    </location>
</feature>
<feature type="compositionally biased region" description="Basic and acidic residues" evidence="2">
    <location>
        <begin position="428"/>
        <end position="438"/>
    </location>
</feature>
<feature type="region of interest" description="Disordered" evidence="2">
    <location>
        <begin position="388"/>
        <end position="445"/>
    </location>
</feature>
<feature type="compositionally biased region" description="Basic and acidic residues" evidence="2">
    <location>
        <begin position="1069"/>
        <end position="1087"/>
    </location>
</feature>
<feature type="compositionally biased region" description="Polar residues" evidence="2">
    <location>
        <begin position="269"/>
        <end position="279"/>
    </location>
</feature>
<feature type="region of interest" description="Disordered" evidence="2">
    <location>
        <begin position="978"/>
        <end position="1159"/>
    </location>
</feature>
<feature type="compositionally biased region" description="Low complexity" evidence="2">
    <location>
        <begin position="875"/>
        <end position="904"/>
    </location>
</feature>
<evidence type="ECO:0000256" key="2">
    <source>
        <dbReference type="SAM" id="MobiDB-lite"/>
    </source>
</evidence>
<name>A0A9N9MTA6_9CUCU</name>
<evidence type="ECO:0000313" key="4">
    <source>
        <dbReference type="EMBL" id="CAG9769976.1"/>
    </source>
</evidence>
<reference evidence="4" key="1">
    <citation type="submission" date="2022-01" db="EMBL/GenBank/DDBJ databases">
        <authorList>
            <person name="King R."/>
        </authorList>
    </citation>
    <scope>NUCLEOTIDE SEQUENCE</scope>
</reference>
<feature type="compositionally biased region" description="Polar residues" evidence="2">
    <location>
        <begin position="631"/>
        <end position="645"/>
    </location>
</feature>
<feature type="compositionally biased region" description="Polar residues" evidence="2">
    <location>
        <begin position="672"/>
        <end position="683"/>
    </location>
</feature>
<feature type="region of interest" description="Disordered" evidence="2">
    <location>
        <begin position="666"/>
        <end position="696"/>
    </location>
</feature>
<feature type="compositionally biased region" description="Polar residues" evidence="2">
    <location>
        <begin position="123"/>
        <end position="145"/>
    </location>
</feature>
<feature type="compositionally biased region" description="Polar residues" evidence="2">
    <location>
        <begin position="531"/>
        <end position="543"/>
    </location>
</feature>
<keyword evidence="5" id="KW-1185">Reference proteome</keyword>
<feature type="compositionally biased region" description="Basic and acidic residues" evidence="2">
    <location>
        <begin position="762"/>
        <end position="782"/>
    </location>
</feature>
<feature type="compositionally biased region" description="Polar residues" evidence="2">
    <location>
        <begin position="403"/>
        <end position="419"/>
    </location>
</feature>
<keyword evidence="1" id="KW-0343">GTPase activation</keyword>
<feature type="region of interest" description="Disordered" evidence="2">
    <location>
        <begin position="1205"/>
        <end position="1249"/>
    </location>
</feature>
<feature type="compositionally biased region" description="Basic and acidic residues" evidence="2">
    <location>
        <begin position="836"/>
        <end position="846"/>
    </location>
</feature>
<evidence type="ECO:0000256" key="1">
    <source>
        <dbReference type="ARBA" id="ARBA00022468"/>
    </source>
</evidence>
<evidence type="ECO:0000256" key="3">
    <source>
        <dbReference type="SAM" id="SignalP"/>
    </source>
</evidence>
<gene>
    <name evidence="4" type="ORF">CEUTPL_LOCUS10446</name>
</gene>
<feature type="compositionally biased region" description="Basic and acidic residues" evidence="2">
    <location>
        <begin position="1094"/>
        <end position="1111"/>
    </location>
</feature>
<accession>A0A9N9MTA6</accession>
<feature type="compositionally biased region" description="Basic and acidic residues" evidence="2">
    <location>
        <begin position="1217"/>
        <end position="1246"/>
    </location>
</feature>
<feature type="compositionally biased region" description="Basic and acidic residues" evidence="2">
    <location>
        <begin position="515"/>
        <end position="530"/>
    </location>
</feature>
<feature type="region of interest" description="Disordered" evidence="2">
    <location>
        <begin position="329"/>
        <end position="353"/>
    </location>
</feature>
<feature type="chain" id="PRO_5040221276" evidence="3">
    <location>
        <begin position="18"/>
        <end position="1265"/>
    </location>
</feature>
<organism evidence="4 5">
    <name type="scientific">Ceutorhynchus assimilis</name>
    <name type="common">cabbage seed weevil</name>
    <dbReference type="NCBI Taxonomy" id="467358"/>
    <lineage>
        <taxon>Eukaryota</taxon>
        <taxon>Metazoa</taxon>
        <taxon>Ecdysozoa</taxon>
        <taxon>Arthropoda</taxon>
        <taxon>Hexapoda</taxon>
        <taxon>Insecta</taxon>
        <taxon>Pterygota</taxon>
        <taxon>Neoptera</taxon>
        <taxon>Endopterygota</taxon>
        <taxon>Coleoptera</taxon>
        <taxon>Polyphaga</taxon>
        <taxon>Cucujiformia</taxon>
        <taxon>Curculionidae</taxon>
        <taxon>Ceutorhynchinae</taxon>
        <taxon>Ceutorhynchus</taxon>
    </lineage>
</organism>
<feature type="signal peptide" evidence="3">
    <location>
        <begin position="1"/>
        <end position="17"/>
    </location>
</feature>
<feature type="compositionally biased region" description="Polar residues" evidence="2">
    <location>
        <begin position="164"/>
        <end position="176"/>
    </location>
</feature>
<feature type="compositionally biased region" description="Low complexity" evidence="2">
    <location>
        <begin position="611"/>
        <end position="630"/>
    </location>
</feature>
<feature type="region of interest" description="Disordered" evidence="2">
    <location>
        <begin position="266"/>
        <end position="293"/>
    </location>
</feature>
<dbReference type="InterPro" id="IPR051576">
    <property type="entry name" value="PX-Rho_GAP"/>
</dbReference>
<dbReference type="Proteomes" id="UP001152799">
    <property type="component" value="Chromosome 6"/>
</dbReference>
<dbReference type="EMBL" id="OU892282">
    <property type="protein sequence ID" value="CAG9769976.1"/>
    <property type="molecule type" value="Genomic_DNA"/>
</dbReference>
<dbReference type="AlphaFoldDB" id="A0A9N9MTA6"/>
<dbReference type="PANTHER" id="PTHR15729">
    <property type="entry name" value="CDC42 GTPASE-ACTIVATING PROTEIN"/>
    <property type="match status" value="1"/>
</dbReference>
<feature type="region of interest" description="Disordered" evidence="2">
    <location>
        <begin position="123"/>
        <end position="201"/>
    </location>
</feature>
<dbReference type="OrthoDB" id="5873004at2759"/>